<keyword evidence="13" id="KW-1185">Reference proteome</keyword>
<evidence type="ECO:0000256" key="9">
    <source>
        <dbReference type="ARBA" id="ARBA00023136"/>
    </source>
</evidence>
<dbReference type="GO" id="GO:0015031">
    <property type="term" value="P:protein transport"/>
    <property type="evidence" value="ECO:0007669"/>
    <property type="project" value="UniProtKB-KW"/>
</dbReference>
<keyword evidence="4" id="KW-0813">Transport</keyword>
<feature type="coiled-coil region" evidence="11">
    <location>
        <begin position="65"/>
        <end position="129"/>
    </location>
</feature>
<dbReference type="OrthoDB" id="5325382at2"/>
<dbReference type="EMBL" id="NXLQ01000029">
    <property type="protein sequence ID" value="RDU62685.1"/>
    <property type="molecule type" value="Genomic_DNA"/>
</dbReference>
<comment type="subcellular location">
    <subcellularLocation>
        <location evidence="1">Cell membrane</location>
        <topology evidence="1">Peripheral membrane protein</topology>
        <orientation evidence="1">Cytoplasmic side</orientation>
    </subcellularLocation>
</comment>
<dbReference type="AlphaFoldDB" id="A0A3D8ICB5"/>
<dbReference type="GO" id="GO:0071973">
    <property type="term" value="P:bacterial-type flagellum-dependent cell motility"/>
    <property type="evidence" value="ECO:0007669"/>
    <property type="project" value="InterPro"/>
</dbReference>
<keyword evidence="10" id="KW-1006">Bacterial flagellum protein export</keyword>
<evidence type="ECO:0000256" key="5">
    <source>
        <dbReference type="ARBA" id="ARBA00022475"/>
    </source>
</evidence>
<evidence type="ECO:0000313" key="13">
    <source>
        <dbReference type="Proteomes" id="UP000256379"/>
    </source>
</evidence>
<evidence type="ECO:0000256" key="3">
    <source>
        <dbReference type="ARBA" id="ARBA00020392"/>
    </source>
</evidence>
<gene>
    <name evidence="12" type="ORF">CQA53_09055</name>
</gene>
<organism evidence="12 13">
    <name type="scientific">Helicobacter didelphidarum</name>
    <dbReference type="NCBI Taxonomy" id="2040648"/>
    <lineage>
        <taxon>Bacteria</taxon>
        <taxon>Pseudomonadati</taxon>
        <taxon>Campylobacterota</taxon>
        <taxon>Epsilonproteobacteria</taxon>
        <taxon>Campylobacterales</taxon>
        <taxon>Helicobacteraceae</taxon>
        <taxon>Helicobacter</taxon>
    </lineage>
</organism>
<dbReference type="Pfam" id="PF02050">
    <property type="entry name" value="FliJ"/>
    <property type="match status" value="1"/>
</dbReference>
<proteinExistence type="inferred from homology"/>
<evidence type="ECO:0000256" key="11">
    <source>
        <dbReference type="SAM" id="Coils"/>
    </source>
</evidence>
<protein>
    <recommendedName>
        <fullName evidence="3">Flagellar FliJ protein</fullName>
    </recommendedName>
</protein>
<reference evidence="12 13" key="1">
    <citation type="submission" date="2018-04" db="EMBL/GenBank/DDBJ databases">
        <title>Novel Campyloabacter and Helicobacter Species and Strains.</title>
        <authorList>
            <person name="Mannion A.J."/>
            <person name="Shen Z."/>
            <person name="Fox J.G."/>
        </authorList>
    </citation>
    <scope>NUCLEOTIDE SEQUENCE [LARGE SCALE GENOMIC DNA]</scope>
    <source>
        <strain evidence="12 13">MIT 17-337</strain>
    </source>
</reference>
<dbReference type="GO" id="GO:0006935">
    <property type="term" value="P:chemotaxis"/>
    <property type="evidence" value="ECO:0007669"/>
    <property type="project" value="UniProtKB-KW"/>
</dbReference>
<keyword evidence="11" id="KW-0175">Coiled coil</keyword>
<evidence type="ECO:0000256" key="8">
    <source>
        <dbReference type="ARBA" id="ARBA00022927"/>
    </source>
</evidence>
<dbReference type="InterPro" id="IPR053716">
    <property type="entry name" value="Flag_assembly_chemotaxis_eff"/>
</dbReference>
<evidence type="ECO:0000256" key="6">
    <source>
        <dbReference type="ARBA" id="ARBA00022500"/>
    </source>
</evidence>
<dbReference type="GO" id="GO:0005886">
    <property type="term" value="C:plasma membrane"/>
    <property type="evidence" value="ECO:0007669"/>
    <property type="project" value="UniProtKB-SubCell"/>
</dbReference>
<keyword evidence="6" id="KW-0145">Chemotaxis</keyword>
<name>A0A3D8ICB5_9HELI</name>
<dbReference type="Gene3D" id="1.10.287.1700">
    <property type="match status" value="1"/>
</dbReference>
<comment type="similarity">
    <text evidence="2">Belongs to the FliJ family.</text>
</comment>
<comment type="caution">
    <text evidence="12">The sequence shown here is derived from an EMBL/GenBank/DDBJ whole genome shotgun (WGS) entry which is preliminary data.</text>
</comment>
<keyword evidence="7" id="KW-1005">Bacterial flagellum biogenesis</keyword>
<evidence type="ECO:0000256" key="1">
    <source>
        <dbReference type="ARBA" id="ARBA00004413"/>
    </source>
</evidence>
<accession>A0A3D8ICB5</accession>
<keyword evidence="5" id="KW-1003">Cell membrane</keyword>
<evidence type="ECO:0000256" key="10">
    <source>
        <dbReference type="ARBA" id="ARBA00023225"/>
    </source>
</evidence>
<evidence type="ECO:0000256" key="4">
    <source>
        <dbReference type="ARBA" id="ARBA00022448"/>
    </source>
</evidence>
<evidence type="ECO:0000256" key="7">
    <source>
        <dbReference type="ARBA" id="ARBA00022795"/>
    </source>
</evidence>
<sequence>MTKQLANLVKIAKQKLDTQEKLLIRNQTLIMRKKSDIDSINATIASTPLPSSGSFNAYQNQKAAIQAHLYEIEEIQGQIALLRQEQEHIKAEIRIAHIEHEKMLHLYNKAKDEEKIELNKKEVKKLDETTLMLHIRQKIMQK</sequence>
<keyword evidence="8" id="KW-0653">Protein transport</keyword>
<dbReference type="GO" id="GO:0044781">
    <property type="term" value="P:bacterial-type flagellum organization"/>
    <property type="evidence" value="ECO:0007669"/>
    <property type="project" value="UniProtKB-KW"/>
</dbReference>
<dbReference type="InterPro" id="IPR012823">
    <property type="entry name" value="Flagell_FliJ"/>
</dbReference>
<evidence type="ECO:0000256" key="2">
    <source>
        <dbReference type="ARBA" id="ARBA00010004"/>
    </source>
</evidence>
<keyword evidence="9" id="KW-0472">Membrane</keyword>
<dbReference type="Proteomes" id="UP000256379">
    <property type="component" value="Unassembled WGS sequence"/>
</dbReference>
<evidence type="ECO:0000313" key="12">
    <source>
        <dbReference type="EMBL" id="RDU62685.1"/>
    </source>
</evidence>
<dbReference type="GO" id="GO:0009288">
    <property type="term" value="C:bacterial-type flagellum"/>
    <property type="evidence" value="ECO:0007669"/>
    <property type="project" value="InterPro"/>
</dbReference>
<dbReference type="RefSeq" id="WP_115543683.1">
    <property type="nucleotide sequence ID" value="NZ_NXLQ01000029.1"/>
</dbReference>